<dbReference type="Proteomes" id="UP000621492">
    <property type="component" value="Unassembled WGS sequence"/>
</dbReference>
<comment type="caution">
    <text evidence="2">The sequence shown here is derived from an EMBL/GenBank/DDBJ whole genome shotgun (WGS) entry which is preliminary data.</text>
</comment>
<dbReference type="Pfam" id="PF07905">
    <property type="entry name" value="PucR"/>
    <property type="match status" value="1"/>
</dbReference>
<proteinExistence type="predicted"/>
<dbReference type="EMBL" id="BMJD01000032">
    <property type="protein sequence ID" value="GGB52902.1"/>
    <property type="molecule type" value="Genomic_DNA"/>
</dbReference>
<dbReference type="RefSeq" id="WP_188725511.1">
    <property type="nucleotide sequence ID" value="NZ_BMJD01000032.1"/>
</dbReference>
<gene>
    <name evidence="2" type="ORF">GCM10011409_33120</name>
</gene>
<dbReference type="InterPro" id="IPR012914">
    <property type="entry name" value="PucR_dom"/>
</dbReference>
<evidence type="ECO:0000313" key="2">
    <source>
        <dbReference type="EMBL" id="GGB52902.1"/>
    </source>
</evidence>
<keyword evidence="3" id="KW-1185">Reference proteome</keyword>
<evidence type="ECO:0000313" key="3">
    <source>
        <dbReference type="Proteomes" id="UP000621492"/>
    </source>
</evidence>
<reference evidence="2" key="1">
    <citation type="journal article" date="2014" name="Int. J. Syst. Evol. Microbiol.">
        <title>Complete genome sequence of Corynebacterium casei LMG S-19264T (=DSM 44701T), isolated from a smear-ripened cheese.</title>
        <authorList>
            <consortium name="US DOE Joint Genome Institute (JGI-PGF)"/>
            <person name="Walter F."/>
            <person name="Albersmeier A."/>
            <person name="Kalinowski J."/>
            <person name="Ruckert C."/>
        </authorList>
    </citation>
    <scope>NUCLEOTIDE SEQUENCE</scope>
    <source>
        <strain evidence="2">CGMCC 1.15454</strain>
    </source>
</reference>
<reference evidence="2" key="2">
    <citation type="submission" date="2020-09" db="EMBL/GenBank/DDBJ databases">
        <authorList>
            <person name="Sun Q."/>
            <person name="Zhou Y."/>
        </authorList>
    </citation>
    <scope>NUCLEOTIDE SEQUENCE</scope>
    <source>
        <strain evidence="2">CGMCC 1.15454</strain>
    </source>
</reference>
<organism evidence="2 3">
    <name type="scientific">Lentibacillus populi</name>
    <dbReference type="NCBI Taxonomy" id="1827502"/>
    <lineage>
        <taxon>Bacteria</taxon>
        <taxon>Bacillati</taxon>
        <taxon>Bacillota</taxon>
        <taxon>Bacilli</taxon>
        <taxon>Bacillales</taxon>
        <taxon>Bacillaceae</taxon>
        <taxon>Lentibacillus</taxon>
    </lineage>
</organism>
<name>A0A9W5X716_9BACI</name>
<sequence>MQVKDALLTGDLAEGTVIAGKEGLSRAIRSIEVMEVPEVGNWVTPGILVMTTFYSIKEEPLKQINIVQTLINKKAAGIVIKLGRFVDSIPEGILALANENAFPVITIPKYISYINVLTPLYERLYKEKQLEEEKSQSPFSEFEKINIPSLSEAIEKLSEIVGSPVYIEDSEGRILYVSKDFHADGWRKSTSLFSKPDYPTYAKTLEMWRVEFLEKSHCLFKIQGFRDRLVLPLITREKVFAIVHILYKERQLQADDISSAHMKRVTRKLSELFMSEQLYLQKKRLDDMELLEKYLNDLEKLNNNTVVSVLHFNASWIGMSYYPSLYLIDHSCFIRKLINNPELFIETDSANNEG</sequence>
<feature type="domain" description="Purine catabolism PurC-like" evidence="1">
    <location>
        <begin position="12"/>
        <end position="122"/>
    </location>
</feature>
<dbReference type="AlphaFoldDB" id="A0A9W5X716"/>
<accession>A0A9W5X716</accession>
<protein>
    <recommendedName>
        <fullName evidence="1">Purine catabolism PurC-like domain-containing protein</fullName>
    </recommendedName>
</protein>
<evidence type="ECO:0000259" key="1">
    <source>
        <dbReference type="Pfam" id="PF07905"/>
    </source>
</evidence>